<dbReference type="GO" id="GO:0016829">
    <property type="term" value="F:lyase activity"/>
    <property type="evidence" value="ECO:0007669"/>
    <property type="project" value="InterPro"/>
</dbReference>
<reference evidence="1 2" key="1">
    <citation type="journal article" date="2013" name="Genome Announc.">
        <title>Complete Genome Sequence of the Thermophilic and Facultatively Chemolithoautotrophic Sulfate Reducer Archaeoglobus sulfaticallidus Strain PM70-1T.</title>
        <authorList>
            <person name="Stokke R."/>
            <person name="Hocking W.P."/>
            <person name="Steinsbu B.O."/>
            <person name="Steen I.H."/>
        </authorList>
    </citation>
    <scope>NUCLEOTIDE SEQUENCE [LARGE SCALE GENOMIC DNA]</scope>
    <source>
        <strain evidence="1">PM70-1</strain>
    </source>
</reference>
<dbReference type="AlphaFoldDB" id="N0BB65"/>
<dbReference type="EMBL" id="CP005290">
    <property type="protein sequence ID" value="AGK60243.1"/>
    <property type="molecule type" value="Genomic_DNA"/>
</dbReference>
<keyword evidence="2" id="KW-1185">Reference proteome</keyword>
<dbReference type="Pfam" id="PF06314">
    <property type="entry name" value="ADC"/>
    <property type="match status" value="1"/>
</dbReference>
<dbReference type="SUPFAM" id="SSF160104">
    <property type="entry name" value="Acetoacetate decarboxylase-like"/>
    <property type="match status" value="1"/>
</dbReference>
<dbReference type="InterPro" id="IPR010451">
    <property type="entry name" value="Acetoacetate_decarboxylase"/>
</dbReference>
<dbReference type="KEGG" id="ast:Asulf_00209"/>
<sequence>MQWTSPLTKFGRSALVPEGPWSYAFDAIAVHAVANPDRLKNITELKTDGEMWIYFADIISHSPNFPQLNYETPQLVQYKEVAFFIKIEFEGKSYAYCPFMYVDNDVSLMRGYIVGFPKKIASIGITRDHPLMKQKIFGANAMRAGYSLIRAKVEVEEKAKSLPLDNFGTWILRRYIGLMGIDELIEFVPEVEYEYIYRGKATLEIGGGINDELEFFKPEKILEGYRYSALLKVKDIRVLKSEK</sequence>
<organism evidence="1 2">
    <name type="scientific">Archaeoglobus sulfaticallidus PM70-1</name>
    <dbReference type="NCBI Taxonomy" id="387631"/>
    <lineage>
        <taxon>Archaea</taxon>
        <taxon>Methanobacteriati</taxon>
        <taxon>Methanobacteriota</taxon>
        <taxon>Archaeoglobi</taxon>
        <taxon>Archaeoglobales</taxon>
        <taxon>Archaeoglobaceae</taxon>
        <taxon>Archaeoglobus</taxon>
    </lineage>
</organism>
<accession>N0BB65</accession>
<protein>
    <recommendedName>
        <fullName evidence="3">Acetoacetate decarboxylase</fullName>
    </recommendedName>
</protein>
<dbReference type="Gene3D" id="2.40.400.10">
    <property type="entry name" value="Acetoacetate decarboxylase-like"/>
    <property type="match status" value="1"/>
</dbReference>
<dbReference type="OrthoDB" id="371950at2157"/>
<dbReference type="InterPro" id="IPR023375">
    <property type="entry name" value="ADC_dom_sf"/>
</dbReference>
<dbReference type="Proteomes" id="UP000013307">
    <property type="component" value="Chromosome"/>
</dbReference>
<gene>
    <name evidence="1" type="ORF">Asulf_00209</name>
</gene>
<dbReference type="RefSeq" id="WP_015589842.1">
    <property type="nucleotide sequence ID" value="NC_021169.1"/>
</dbReference>
<evidence type="ECO:0000313" key="1">
    <source>
        <dbReference type="EMBL" id="AGK60243.1"/>
    </source>
</evidence>
<dbReference type="eggNOG" id="arCOG04489">
    <property type="taxonomic scope" value="Archaea"/>
</dbReference>
<dbReference type="GeneID" id="15391855"/>
<dbReference type="STRING" id="387631.Asulf_00209"/>
<name>N0BB65_9EURY</name>
<dbReference type="HOGENOM" id="CLU_091354_0_0_2"/>
<proteinExistence type="predicted"/>
<evidence type="ECO:0000313" key="2">
    <source>
        <dbReference type="Proteomes" id="UP000013307"/>
    </source>
</evidence>
<evidence type="ECO:0008006" key="3">
    <source>
        <dbReference type="Google" id="ProtNLM"/>
    </source>
</evidence>